<dbReference type="InterPro" id="IPR005097">
    <property type="entry name" value="Sacchrp_dh_NADP-bd"/>
</dbReference>
<sequence length="394" mass="41481">MTTVKDIDIAVFGATGFTGQLIAEYLGQQDGVKVAIAGRNGDKLTKVKSDLGLSEDTETIVADASDKSALTELARRAQVVIAAAGPYQHYGENLIAACAEEGTDYLDLCGESNWIRAMIDKYDATAKASGARIINSSGFDSIPSDLGILHLQNLAAKHQKQPFTRVKGRVEAMQGVASGGTVASIMAEMGVAAQDPAVAELIGSPYALAPGFAGPEQPDGDSVKFDEDLNSWAAPFIMAAINTKTVHRSNFLQSHRYGTDFGYDEMTMTGPGDEGKELATQMADPGAMLNPEGGPPQPGEGPSPEEREAGHFTIAYHGTNSADQYGLVRVSGFQDPGYGCTSKMISQAALCLLKDDVETAGGFWTPATGLGEKLVDRLGDTGVLKFETEVSTNS</sequence>
<dbReference type="InterPro" id="IPR036291">
    <property type="entry name" value="NAD(P)-bd_dom_sf"/>
</dbReference>
<dbReference type="Gene3D" id="3.40.50.720">
    <property type="entry name" value="NAD(P)-binding Rossmann-like Domain"/>
    <property type="match status" value="1"/>
</dbReference>
<name>A0ABN1AIK0_9SPHN</name>
<dbReference type="Pfam" id="PF03435">
    <property type="entry name" value="Sacchrp_dh_NADP"/>
    <property type="match status" value="1"/>
</dbReference>
<dbReference type="RefSeq" id="WP_229954765.1">
    <property type="nucleotide sequence ID" value="NZ_BAAAEM010000002.1"/>
</dbReference>
<organism evidence="3 4">
    <name type="scientific">Parasphingorhabdus litoris</name>
    <dbReference type="NCBI Taxonomy" id="394733"/>
    <lineage>
        <taxon>Bacteria</taxon>
        <taxon>Pseudomonadati</taxon>
        <taxon>Pseudomonadota</taxon>
        <taxon>Alphaproteobacteria</taxon>
        <taxon>Sphingomonadales</taxon>
        <taxon>Sphingomonadaceae</taxon>
        <taxon>Parasphingorhabdus</taxon>
    </lineage>
</organism>
<proteinExistence type="predicted"/>
<gene>
    <name evidence="3" type="ORF">GCM10009096_19080</name>
</gene>
<dbReference type="PANTHER" id="PTHR12286">
    <property type="entry name" value="SACCHAROPINE DEHYDROGENASE-LIKE OXIDOREDUCTASE"/>
    <property type="match status" value="1"/>
</dbReference>
<accession>A0ABN1AIK0</accession>
<dbReference type="EMBL" id="BAAAEM010000002">
    <property type="protein sequence ID" value="GAA0477377.1"/>
    <property type="molecule type" value="Genomic_DNA"/>
</dbReference>
<evidence type="ECO:0000313" key="4">
    <source>
        <dbReference type="Proteomes" id="UP001500713"/>
    </source>
</evidence>
<feature type="domain" description="Saccharopine dehydrogenase NADP binding" evidence="2">
    <location>
        <begin position="9"/>
        <end position="133"/>
    </location>
</feature>
<keyword evidence="4" id="KW-1185">Reference proteome</keyword>
<reference evidence="3 4" key="1">
    <citation type="journal article" date="2019" name="Int. J. Syst. Evol. Microbiol.">
        <title>The Global Catalogue of Microorganisms (GCM) 10K type strain sequencing project: providing services to taxonomists for standard genome sequencing and annotation.</title>
        <authorList>
            <consortium name="The Broad Institute Genomics Platform"/>
            <consortium name="The Broad Institute Genome Sequencing Center for Infectious Disease"/>
            <person name="Wu L."/>
            <person name="Ma J."/>
        </authorList>
    </citation>
    <scope>NUCLEOTIDE SEQUENCE [LARGE SCALE GENOMIC DNA]</scope>
    <source>
        <strain evidence="3 4">JCM 14162</strain>
    </source>
</reference>
<evidence type="ECO:0000259" key="2">
    <source>
        <dbReference type="Pfam" id="PF03435"/>
    </source>
</evidence>
<evidence type="ECO:0000256" key="1">
    <source>
        <dbReference type="SAM" id="MobiDB-lite"/>
    </source>
</evidence>
<protein>
    <submittedName>
        <fullName evidence="3">Saccharopine dehydrogenase NADP-binding domain-containing protein</fullName>
    </submittedName>
</protein>
<evidence type="ECO:0000313" key="3">
    <source>
        <dbReference type="EMBL" id="GAA0477377.1"/>
    </source>
</evidence>
<feature type="region of interest" description="Disordered" evidence="1">
    <location>
        <begin position="284"/>
        <end position="307"/>
    </location>
</feature>
<dbReference type="Proteomes" id="UP001500713">
    <property type="component" value="Unassembled WGS sequence"/>
</dbReference>
<dbReference type="InterPro" id="IPR051276">
    <property type="entry name" value="Saccharopine_DH-like_oxidrdct"/>
</dbReference>
<dbReference type="PANTHER" id="PTHR12286:SF5">
    <property type="entry name" value="SACCHAROPINE DEHYDROGENASE-LIKE OXIDOREDUCTASE"/>
    <property type="match status" value="1"/>
</dbReference>
<comment type="caution">
    <text evidence="3">The sequence shown here is derived from an EMBL/GenBank/DDBJ whole genome shotgun (WGS) entry which is preliminary data.</text>
</comment>
<dbReference type="SUPFAM" id="SSF51735">
    <property type="entry name" value="NAD(P)-binding Rossmann-fold domains"/>
    <property type="match status" value="1"/>
</dbReference>